<dbReference type="EMBL" id="CAXAMN010023795">
    <property type="protein sequence ID" value="CAK9080878.1"/>
    <property type="molecule type" value="Genomic_DNA"/>
</dbReference>
<reference evidence="2 3" key="1">
    <citation type="submission" date="2024-02" db="EMBL/GenBank/DDBJ databases">
        <authorList>
            <person name="Chen Y."/>
            <person name="Shah S."/>
            <person name="Dougan E. K."/>
            <person name="Thang M."/>
            <person name="Chan C."/>
        </authorList>
    </citation>
    <scope>NUCLEOTIDE SEQUENCE [LARGE SCALE GENOMIC DNA]</scope>
</reference>
<keyword evidence="3" id="KW-1185">Reference proteome</keyword>
<sequence>MLKDNLALCRRCFYVKRGSCRNMSVSELVHNLSECDAFRDKFDRMRQASTAFCIQFPDRKYRHEKPDIKLLLEKREESYVDVASVMTWYSLKRFYDERYPSQKFKNDQQRKSFCLKRGLKLQPDERGVEGIAVPKNGDDEKELKVGKRISASRLKQEDHGSEYDKEAVKANHAKNVANSCNVQVNSQDRG</sequence>
<proteinExistence type="predicted"/>
<feature type="compositionally biased region" description="Basic and acidic residues" evidence="1">
    <location>
        <begin position="154"/>
        <end position="165"/>
    </location>
</feature>
<evidence type="ECO:0000313" key="3">
    <source>
        <dbReference type="Proteomes" id="UP001642484"/>
    </source>
</evidence>
<evidence type="ECO:0000313" key="2">
    <source>
        <dbReference type="EMBL" id="CAK9080878.1"/>
    </source>
</evidence>
<feature type="region of interest" description="Disordered" evidence="1">
    <location>
        <begin position="131"/>
        <end position="165"/>
    </location>
</feature>
<protein>
    <submittedName>
        <fullName evidence="2">Uncharacterized protein</fullName>
    </submittedName>
</protein>
<name>A0ABP0PXX6_9DINO</name>
<accession>A0ABP0PXX6</accession>
<gene>
    <name evidence="2" type="ORF">CCMP2556_LOCUS39636</name>
</gene>
<dbReference type="Proteomes" id="UP001642484">
    <property type="component" value="Unassembled WGS sequence"/>
</dbReference>
<organism evidence="2 3">
    <name type="scientific">Durusdinium trenchii</name>
    <dbReference type="NCBI Taxonomy" id="1381693"/>
    <lineage>
        <taxon>Eukaryota</taxon>
        <taxon>Sar</taxon>
        <taxon>Alveolata</taxon>
        <taxon>Dinophyceae</taxon>
        <taxon>Suessiales</taxon>
        <taxon>Symbiodiniaceae</taxon>
        <taxon>Durusdinium</taxon>
    </lineage>
</organism>
<comment type="caution">
    <text evidence="2">The sequence shown here is derived from an EMBL/GenBank/DDBJ whole genome shotgun (WGS) entry which is preliminary data.</text>
</comment>
<evidence type="ECO:0000256" key="1">
    <source>
        <dbReference type="SAM" id="MobiDB-lite"/>
    </source>
</evidence>
<feature type="compositionally biased region" description="Basic and acidic residues" evidence="1">
    <location>
        <begin position="136"/>
        <end position="145"/>
    </location>
</feature>